<reference evidence="1" key="1">
    <citation type="submission" date="2019-11" db="EMBL/GenBank/DDBJ databases">
        <authorList>
            <person name="Feng L."/>
        </authorList>
    </citation>
    <scope>NUCLEOTIDE SEQUENCE</scope>
    <source>
        <strain evidence="1">CButyricumLFYP62</strain>
    </source>
</reference>
<dbReference type="EC" id="2.4.2.31" evidence="1"/>
<protein>
    <submittedName>
        <fullName evidence="1">NAD(+)--arginine ADP-ribosyltransferase EFV</fullName>
        <ecNumber evidence="1">2.4.2.31</ecNumber>
    </submittedName>
</protein>
<organism evidence="1">
    <name type="scientific">Clostridium butyricum</name>
    <dbReference type="NCBI Taxonomy" id="1492"/>
    <lineage>
        <taxon>Bacteria</taxon>
        <taxon>Bacillati</taxon>
        <taxon>Bacillota</taxon>
        <taxon>Clostridia</taxon>
        <taxon>Eubacteriales</taxon>
        <taxon>Clostridiaceae</taxon>
        <taxon>Clostridium</taxon>
    </lineage>
</organism>
<name>A0A6N3FH95_CLOBU</name>
<gene>
    <name evidence="1" type="ORF">CBLFYP62_02573</name>
</gene>
<accession>A0A6N3FH95</accession>
<keyword evidence="1" id="KW-0328">Glycosyltransferase</keyword>
<dbReference type="InterPro" id="IPR006528">
    <property type="entry name" value="Phage_head_morphogenesis_dom"/>
</dbReference>
<keyword evidence="1" id="KW-0808">Transferase</keyword>
<dbReference type="NCBIfam" id="TIGR01641">
    <property type="entry name" value="phageSPP1_gp7"/>
    <property type="match status" value="1"/>
</dbReference>
<sequence>MNKNQQFFADLQEKFTKLLYEEYDLESNKLEELQKANKKIVLEKIANIMLNYNISDEIMNLNNKDRLEIRAELFEIISNCFIKEIEAEKNKTSELLNNCAKDKFYSNCYLYSFGVVNYNLKPVSYKVLKDIINVRIEGKNYSERIWNNKNDLAKKVKVEVNDFLNGKTTVNEINNRISKRYNQNWNNTDRLVSNEISRVQESANEVWRKEHNIKYVMYSATLDRHTCSDCGKYDGKTYEVNKKPVDLPKHIRCRCTYISIVSKDWKPTLRLDNMTKERINYQTYKEWLEKQNINDK</sequence>
<evidence type="ECO:0000313" key="1">
    <source>
        <dbReference type="EMBL" id="VYU51206.1"/>
    </source>
</evidence>
<dbReference type="RefSeq" id="WP_057087496.1">
    <property type="nucleotide sequence ID" value="NZ_CACRTU010000024.1"/>
</dbReference>
<dbReference type="GO" id="GO:0106274">
    <property type="term" value="F:NAD+-protein-arginine ADP-ribosyltransferase activity"/>
    <property type="evidence" value="ECO:0007669"/>
    <property type="project" value="UniProtKB-EC"/>
</dbReference>
<proteinExistence type="predicted"/>
<dbReference type="EMBL" id="CACRTU010000024">
    <property type="protein sequence ID" value="VYU51206.1"/>
    <property type="molecule type" value="Genomic_DNA"/>
</dbReference>
<dbReference type="AlphaFoldDB" id="A0A6N3FH95"/>
<dbReference type="Pfam" id="PF04233">
    <property type="entry name" value="Phage_Mu_F"/>
    <property type="match status" value="1"/>
</dbReference>